<comment type="caution">
    <text evidence="1">The sequence shown here is derived from an EMBL/GenBank/DDBJ whole genome shotgun (WGS) entry which is preliminary data.</text>
</comment>
<sequence length="740" mass="82260">MACIGDVFGLQINQEMSRRTVGRAVEEGGVAARIQAAYKLSETKGVTISADSTLNCGLNIESAHMALCVADYTSGNLTIDPSSTPKTIDHTSAEAVRNWEAQIQECCDIFNHSPLARRLGRNFVVRDFMRILNGMHGDHASVEKGTASGLKDRKHDVVIQDLGEEALAGKEYMELVNYLAAWNVKKIAEAGGEEGWKALSPAEQAVRDGVLMKEIVTALGKEAYDALTPEERRRLDLFIWGRCCMHKDLNSFKGGNAEMMLEWKRLGQDGPVLLCNKQNASILRHHLDRTIPKDAVLTEDEFKAFETSTRGGVKACALAGAIFNNKDDKKGQGDRHIDFMTRKLGKQHKRFPNTSNTRFGSYSDASAELITHLPLYKEIVDVIQWSKHVPSLTNIEKNLGNSLADACTLTEFVAMVIYQNVITHPYMRQVRGPGTENVNLLDLGPLHIAIRDHIQSILDNPDIIFGSDISYTTATLDGKPWSNPEAMQAVFKLIPSLPFVKPITLAFFRGAQVTWIRFSAEFAPGGLIDLCTADERQQAWMTPTNDANEGELSGYRVAVRGKPSLTLHQYNALAMFRRNDTQAFMDAVFTDENHAYIMREARRIDASGVEAEKRRKIVDFRIQMAQMNKDKADAKAKHDAEVLEANLKRPLVSLREMDGLKVPGIVDQLNAYRARGVPNILKISNYRLKADKLAALKQAFEWYQVNGASLPVLTGVSAAVQSNPAIIEDWAAEEDVKMEE</sequence>
<name>A0A8H6YVK3_9AGAR</name>
<dbReference type="AlphaFoldDB" id="A0A8H6YVK3"/>
<organism evidence="1 2">
    <name type="scientific">Mycena venus</name>
    <dbReference type="NCBI Taxonomy" id="2733690"/>
    <lineage>
        <taxon>Eukaryota</taxon>
        <taxon>Fungi</taxon>
        <taxon>Dikarya</taxon>
        <taxon>Basidiomycota</taxon>
        <taxon>Agaricomycotina</taxon>
        <taxon>Agaricomycetes</taxon>
        <taxon>Agaricomycetidae</taxon>
        <taxon>Agaricales</taxon>
        <taxon>Marasmiineae</taxon>
        <taxon>Mycenaceae</taxon>
        <taxon>Mycena</taxon>
    </lineage>
</organism>
<gene>
    <name evidence="1" type="ORF">MVEN_00335000</name>
</gene>
<protein>
    <submittedName>
        <fullName evidence="1">Uncharacterized protein</fullName>
    </submittedName>
</protein>
<evidence type="ECO:0000313" key="2">
    <source>
        <dbReference type="Proteomes" id="UP000620124"/>
    </source>
</evidence>
<evidence type="ECO:0000313" key="1">
    <source>
        <dbReference type="EMBL" id="KAF7364655.1"/>
    </source>
</evidence>
<proteinExistence type="predicted"/>
<dbReference type="Proteomes" id="UP000620124">
    <property type="component" value="Unassembled WGS sequence"/>
</dbReference>
<dbReference type="OrthoDB" id="3052721at2759"/>
<accession>A0A8H6YVK3</accession>
<keyword evidence="2" id="KW-1185">Reference proteome</keyword>
<reference evidence="1" key="1">
    <citation type="submission" date="2020-05" db="EMBL/GenBank/DDBJ databases">
        <title>Mycena genomes resolve the evolution of fungal bioluminescence.</title>
        <authorList>
            <person name="Tsai I.J."/>
        </authorList>
    </citation>
    <scope>NUCLEOTIDE SEQUENCE</scope>
    <source>
        <strain evidence="1">CCC161011</strain>
    </source>
</reference>
<dbReference type="EMBL" id="JACAZI010000003">
    <property type="protein sequence ID" value="KAF7364655.1"/>
    <property type="molecule type" value="Genomic_DNA"/>
</dbReference>